<accession>A0A398CG20</accession>
<evidence type="ECO:0008006" key="5">
    <source>
        <dbReference type="Google" id="ProtNLM"/>
    </source>
</evidence>
<dbReference type="EMBL" id="QXJC01000003">
    <property type="protein sequence ID" value="RID98626.1"/>
    <property type="molecule type" value="Genomic_DNA"/>
</dbReference>
<name>A0A398CG20_9BURK</name>
<gene>
    <name evidence="3" type="ORF">D3F03_10480</name>
</gene>
<protein>
    <recommendedName>
        <fullName evidence="5">General secretion pathway protein GspN</fullName>
    </recommendedName>
</protein>
<proteinExistence type="predicted"/>
<feature type="transmembrane region" description="Helical" evidence="2">
    <location>
        <begin position="12"/>
        <end position="31"/>
    </location>
</feature>
<dbReference type="Proteomes" id="UP000266302">
    <property type="component" value="Unassembled WGS sequence"/>
</dbReference>
<keyword evidence="2" id="KW-0812">Transmembrane</keyword>
<feature type="region of interest" description="Disordered" evidence="1">
    <location>
        <begin position="191"/>
        <end position="241"/>
    </location>
</feature>
<dbReference type="AlphaFoldDB" id="A0A398CG20"/>
<comment type="caution">
    <text evidence="3">The sequence shown here is derived from an EMBL/GenBank/DDBJ whole genome shotgun (WGS) entry which is preliminary data.</text>
</comment>
<evidence type="ECO:0000256" key="2">
    <source>
        <dbReference type="SAM" id="Phobius"/>
    </source>
</evidence>
<evidence type="ECO:0000256" key="1">
    <source>
        <dbReference type="SAM" id="MobiDB-lite"/>
    </source>
</evidence>
<sequence length="241" mass="24542">MTVSLKRHALQLLVGLNVVLFGILVACWVTPSGALRGATWAAPAPRLTDFASQLPALPGPAPADITAFVGLLERPLFSPTRRPPAATPQDTSAAKADNFSTAKLTGIFNSAGASGLIMHMGDKDMRVQLHQSLDGWTLKSLTDREATFASGGQTRVLQLKRADVSQAAPGSPAASAAAGVAARRLPFLPPPVSVPAPHSERAEAATSAVPSSASNGPSSGAGEGVPAASSGPRAVFGGTRR</sequence>
<evidence type="ECO:0000313" key="4">
    <source>
        <dbReference type="Proteomes" id="UP000266302"/>
    </source>
</evidence>
<organism evidence="3 4">
    <name type="scientific">Simplicispira hankyongi</name>
    <dbReference type="NCBI Taxonomy" id="2315688"/>
    <lineage>
        <taxon>Bacteria</taxon>
        <taxon>Pseudomonadati</taxon>
        <taxon>Pseudomonadota</taxon>
        <taxon>Betaproteobacteria</taxon>
        <taxon>Burkholderiales</taxon>
        <taxon>Comamonadaceae</taxon>
        <taxon>Simplicispira</taxon>
    </lineage>
</organism>
<evidence type="ECO:0000313" key="3">
    <source>
        <dbReference type="EMBL" id="RID98626.1"/>
    </source>
</evidence>
<reference evidence="3 4" key="1">
    <citation type="submission" date="2018-09" db="EMBL/GenBank/DDBJ databases">
        <title>Draft genome of Simplicispira sp. NY-02.</title>
        <authorList>
            <person name="Im W.T."/>
        </authorList>
    </citation>
    <scope>NUCLEOTIDE SEQUENCE [LARGE SCALE GENOMIC DNA]</scope>
    <source>
        <strain evidence="3 4">NY-02</strain>
    </source>
</reference>
<keyword evidence="2" id="KW-1133">Transmembrane helix</keyword>
<dbReference type="RefSeq" id="WP_119109291.1">
    <property type="nucleotide sequence ID" value="NZ_QXJC01000003.1"/>
</dbReference>
<dbReference type="OrthoDB" id="8814414at2"/>
<feature type="compositionally biased region" description="Low complexity" evidence="1">
    <location>
        <begin position="207"/>
        <end position="220"/>
    </location>
</feature>
<keyword evidence="4" id="KW-1185">Reference proteome</keyword>
<dbReference type="PROSITE" id="PS51257">
    <property type="entry name" value="PROKAR_LIPOPROTEIN"/>
    <property type="match status" value="1"/>
</dbReference>
<keyword evidence="2" id="KW-0472">Membrane</keyword>